<dbReference type="Gene3D" id="1.10.274.10">
    <property type="entry name" value="PtsI, HPr-binding domain"/>
    <property type="match status" value="1"/>
</dbReference>
<dbReference type="SUPFAM" id="SSF47831">
    <property type="entry name" value="Enzyme I of the PEP:sugar phosphotransferase system HPr-binding (sub)domain"/>
    <property type="match status" value="1"/>
</dbReference>
<feature type="domain" description="Phosphotransferase system enzyme I N-terminal" evidence="23">
    <location>
        <begin position="12"/>
        <end position="135"/>
    </location>
</feature>
<evidence type="ECO:0000256" key="6">
    <source>
        <dbReference type="ARBA" id="ARBA00016544"/>
    </source>
</evidence>
<keyword evidence="8 16" id="KW-0963">Cytoplasm</keyword>
<evidence type="ECO:0000256" key="17">
    <source>
        <dbReference type="PIRSR" id="PIRSR000732-1"/>
    </source>
</evidence>
<dbReference type="PANTHER" id="PTHR46244">
    <property type="entry name" value="PHOSPHOENOLPYRUVATE-PROTEIN PHOSPHOTRANSFERASE"/>
    <property type="match status" value="1"/>
</dbReference>
<dbReference type="SUPFAM" id="SSF51621">
    <property type="entry name" value="Phosphoenolpyruvate/pyruvate domain"/>
    <property type="match status" value="1"/>
</dbReference>
<proteinExistence type="inferred from homology"/>
<feature type="domain" description="PEP-utilising enzyme C-terminal" evidence="22">
    <location>
        <begin position="261"/>
        <end position="550"/>
    </location>
</feature>
<dbReference type="InterPro" id="IPR023151">
    <property type="entry name" value="PEP_util_CS"/>
</dbReference>
<evidence type="ECO:0000259" key="23">
    <source>
        <dbReference type="Pfam" id="PF05524"/>
    </source>
</evidence>
<dbReference type="InterPro" id="IPR040442">
    <property type="entry name" value="Pyrv_kinase-like_dom_sf"/>
</dbReference>
<dbReference type="GO" id="GO:0009401">
    <property type="term" value="P:phosphoenolpyruvate-dependent sugar phosphotransferase system"/>
    <property type="evidence" value="ECO:0007669"/>
    <property type="project" value="UniProtKB-KW"/>
</dbReference>
<dbReference type="InterPro" id="IPR036637">
    <property type="entry name" value="Phosphohistidine_dom_sf"/>
</dbReference>
<feature type="active site" description="Tele-phosphohistidine intermediate" evidence="17">
    <location>
        <position position="198"/>
    </location>
</feature>
<dbReference type="AlphaFoldDB" id="A0A7W0CBZ7"/>
<dbReference type="GO" id="GO:0046872">
    <property type="term" value="F:metal ion binding"/>
    <property type="evidence" value="ECO:0007669"/>
    <property type="project" value="UniProtKB-KW"/>
</dbReference>
<evidence type="ECO:0000256" key="2">
    <source>
        <dbReference type="ARBA" id="ARBA00001946"/>
    </source>
</evidence>
<dbReference type="PANTHER" id="PTHR46244:SF6">
    <property type="entry name" value="PHOSPHOENOLPYRUVATE-PROTEIN PHOSPHOTRANSFERASE"/>
    <property type="match status" value="1"/>
</dbReference>
<dbReference type="InterPro" id="IPR024692">
    <property type="entry name" value="PTS_EI"/>
</dbReference>
<evidence type="ECO:0000256" key="19">
    <source>
        <dbReference type="PIRSR" id="PIRSR000732-3"/>
    </source>
</evidence>
<evidence type="ECO:0000256" key="20">
    <source>
        <dbReference type="SAM" id="Coils"/>
    </source>
</evidence>
<evidence type="ECO:0000256" key="15">
    <source>
        <dbReference type="ARBA" id="ARBA00033235"/>
    </source>
</evidence>
<comment type="subcellular location">
    <subcellularLocation>
        <location evidence="3 16">Cytoplasm</location>
    </subcellularLocation>
</comment>
<dbReference type="Gene3D" id="3.20.20.60">
    <property type="entry name" value="Phosphoenolpyruvate-binding domains"/>
    <property type="match status" value="1"/>
</dbReference>
<dbReference type="SUPFAM" id="SSF52009">
    <property type="entry name" value="Phosphohistidine domain"/>
    <property type="match status" value="1"/>
</dbReference>
<evidence type="ECO:0000256" key="12">
    <source>
        <dbReference type="ARBA" id="ARBA00022723"/>
    </source>
</evidence>
<dbReference type="EC" id="2.7.3.9" evidence="5 16"/>
<keyword evidence="11 16" id="KW-0598">Phosphotransferase system</keyword>
<keyword evidence="7 16" id="KW-0813">Transport</keyword>
<keyword evidence="20" id="KW-0175">Coiled coil</keyword>
<feature type="coiled-coil region" evidence="20">
    <location>
        <begin position="405"/>
        <end position="432"/>
    </location>
</feature>
<evidence type="ECO:0000256" key="13">
    <source>
        <dbReference type="ARBA" id="ARBA00022777"/>
    </source>
</evidence>
<evidence type="ECO:0000256" key="5">
    <source>
        <dbReference type="ARBA" id="ARBA00012232"/>
    </source>
</evidence>
<name>A0A7W0CBZ7_9BACT</name>
<gene>
    <name evidence="24" type="ORF">HNR65_003323</name>
</gene>
<keyword evidence="10 16" id="KW-0808">Transferase</keyword>
<evidence type="ECO:0000256" key="11">
    <source>
        <dbReference type="ARBA" id="ARBA00022683"/>
    </source>
</evidence>
<feature type="binding site" evidence="18">
    <location>
        <position position="474"/>
    </location>
    <ligand>
        <name>phosphoenolpyruvate</name>
        <dbReference type="ChEBI" id="CHEBI:58702"/>
    </ligand>
</feature>
<evidence type="ECO:0000313" key="24">
    <source>
        <dbReference type="EMBL" id="MBA2882967.1"/>
    </source>
</evidence>
<dbReference type="GO" id="GO:0005737">
    <property type="term" value="C:cytoplasm"/>
    <property type="evidence" value="ECO:0007669"/>
    <property type="project" value="UniProtKB-SubCell"/>
</dbReference>
<evidence type="ECO:0000256" key="8">
    <source>
        <dbReference type="ARBA" id="ARBA00022490"/>
    </source>
</evidence>
<dbReference type="Pfam" id="PF00391">
    <property type="entry name" value="PEP-utilizers"/>
    <property type="match status" value="1"/>
</dbReference>
<evidence type="ECO:0000256" key="3">
    <source>
        <dbReference type="ARBA" id="ARBA00004496"/>
    </source>
</evidence>
<dbReference type="PROSITE" id="PS00370">
    <property type="entry name" value="PEP_ENZYMES_PHOS_SITE"/>
    <property type="match status" value="1"/>
</dbReference>
<accession>A0A7W0CBZ7</accession>
<dbReference type="InterPro" id="IPR000121">
    <property type="entry name" value="PEP_util_C"/>
</dbReference>
<evidence type="ECO:0000256" key="1">
    <source>
        <dbReference type="ARBA" id="ARBA00000683"/>
    </source>
</evidence>
<evidence type="ECO:0000256" key="18">
    <source>
        <dbReference type="PIRSR" id="PIRSR000732-2"/>
    </source>
</evidence>
<comment type="caution">
    <text evidence="24">The sequence shown here is derived from an EMBL/GenBank/DDBJ whole genome shotgun (WGS) entry which is preliminary data.</text>
</comment>
<dbReference type="InterPro" id="IPR006318">
    <property type="entry name" value="PTS_EI-like"/>
</dbReference>
<dbReference type="EMBL" id="JACDUS010000014">
    <property type="protein sequence ID" value="MBA2882967.1"/>
    <property type="molecule type" value="Genomic_DNA"/>
</dbReference>
<organism evidence="24 25">
    <name type="scientific">Desulfosalsimonas propionicica</name>
    <dbReference type="NCBI Taxonomy" id="332175"/>
    <lineage>
        <taxon>Bacteria</taxon>
        <taxon>Pseudomonadati</taxon>
        <taxon>Thermodesulfobacteriota</taxon>
        <taxon>Desulfobacteria</taxon>
        <taxon>Desulfobacterales</taxon>
        <taxon>Desulfosalsimonadaceae</taxon>
        <taxon>Desulfosalsimonas</taxon>
    </lineage>
</organism>
<dbReference type="GO" id="GO:0008965">
    <property type="term" value="F:phosphoenolpyruvate-protein phosphotransferase activity"/>
    <property type="evidence" value="ECO:0007669"/>
    <property type="project" value="UniProtKB-EC"/>
</dbReference>
<evidence type="ECO:0000256" key="14">
    <source>
        <dbReference type="ARBA" id="ARBA00022842"/>
    </source>
</evidence>
<evidence type="ECO:0000259" key="22">
    <source>
        <dbReference type="Pfam" id="PF02896"/>
    </source>
</evidence>
<evidence type="ECO:0000259" key="21">
    <source>
        <dbReference type="Pfam" id="PF00391"/>
    </source>
</evidence>
<comment type="function">
    <text evidence="16">General (non sugar-specific) component of the phosphoenolpyruvate-dependent sugar phosphotransferase system (sugar PTS). This major carbohydrate active-transport system catalyzes the phosphorylation of incoming sugar substrates concomitantly with their translocation across the cell membrane. Enzyme I transfers the phosphoryl group from phosphoenolpyruvate (PEP) to the phosphoryl carrier protein (HPr).</text>
</comment>
<feature type="binding site" evidence="18">
    <location>
        <begin position="463"/>
        <end position="464"/>
    </location>
    <ligand>
        <name>phosphoenolpyruvate</name>
        <dbReference type="ChEBI" id="CHEBI:58702"/>
    </ligand>
</feature>
<protein>
    <recommendedName>
        <fullName evidence="6 16">Phosphoenolpyruvate-protein phosphotransferase</fullName>
        <ecNumber evidence="5 16">2.7.3.9</ecNumber>
    </recommendedName>
    <alternativeName>
        <fullName evidence="15 16">Phosphotransferase system, enzyme I</fullName>
    </alternativeName>
</protein>
<dbReference type="Gene3D" id="3.50.30.10">
    <property type="entry name" value="Phosphohistidine domain"/>
    <property type="match status" value="1"/>
</dbReference>
<dbReference type="InterPro" id="IPR008731">
    <property type="entry name" value="PTS_EIN"/>
</dbReference>
<comment type="catalytic activity">
    <reaction evidence="1 16">
        <text>L-histidyl-[protein] + phosphoenolpyruvate = N(pros)-phospho-L-histidyl-[protein] + pyruvate</text>
        <dbReference type="Rhea" id="RHEA:23880"/>
        <dbReference type="Rhea" id="RHEA-COMP:9745"/>
        <dbReference type="Rhea" id="RHEA-COMP:9746"/>
        <dbReference type="ChEBI" id="CHEBI:15361"/>
        <dbReference type="ChEBI" id="CHEBI:29979"/>
        <dbReference type="ChEBI" id="CHEBI:58702"/>
        <dbReference type="ChEBI" id="CHEBI:64837"/>
        <dbReference type="EC" id="2.7.3.9"/>
    </reaction>
</comment>
<feature type="binding site" evidence="18">
    <location>
        <position position="341"/>
    </location>
    <ligand>
        <name>phosphoenolpyruvate</name>
        <dbReference type="ChEBI" id="CHEBI:58702"/>
    </ligand>
</feature>
<keyword evidence="12 16" id="KW-0479">Metal-binding</keyword>
<evidence type="ECO:0000256" key="10">
    <source>
        <dbReference type="ARBA" id="ARBA00022679"/>
    </source>
</evidence>
<sequence length="589" mass="66039">MTTEPTEEIVLRGISGSQGICIGKAYLVDREGVDVIERYNIDNKDVDKELKRFKGAVNKAKNELSGIIEDIPEDLRQHAYILETHLLLHKDKMLYGKTIELIKNEQINAEWALKKASSTAKSVFKKISDPYLQARAADIEHVCDRILRHLMGAVDVDISGINKRVILVANNLSPAETSQIQLDRVMGFITDRGGKTSHTSIIARTLEIPAVLGLERATALIKNEDLIIVDGNEGLVIINPEEETLVRYEELSRRYEAYKKEVVRRGELPATSADGQHFRIMGNIELPEEVVAVKDHGGDGIGLFRTEFLYLSRIDFPGEQELFDQYKEVVELMSPLPVTIRTLDINGDKEIESMPSPEEANPALGLRAIRFCLKNPEIFKTQLRAILRAAAHGYVRLLLPMISGAEEITECIRILNQAAAELEQEGLEHNRDIEVGIMIEIPSAAVMADLLADMVDFFSIGTNDLVQYTLAIDRGNRHVAHLYSPMHPAVIRLIRHVVDAGRHKGKKTYMCGEMAAEPMHLPILMGMGIEELSMAPQSIPKIKNLIRKINVSEVKKLMDTLLQQSSVQDMERIIMDAYGELLNEDIYGK</sequence>
<evidence type="ECO:0000256" key="7">
    <source>
        <dbReference type="ARBA" id="ARBA00022448"/>
    </source>
</evidence>
<feature type="binding site" evidence="18">
    <location>
        <position position="305"/>
    </location>
    <ligand>
        <name>phosphoenolpyruvate</name>
        <dbReference type="ChEBI" id="CHEBI:58702"/>
    </ligand>
</feature>
<dbReference type="InterPro" id="IPR008279">
    <property type="entry name" value="PEP-util_enz_mobile_dom"/>
</dbReference>
<comment type="cofactor">
    <cofactor evidence="2 16 19">
        <name>Mg(2+)</name>
        <dbReference type="ChEBI" id="CHEBI:18420"/>
    </cofactor>
</comment>
<feature type="binding site" evidence="19">
    <location>
        <position position="464"/>
    </location>
    <ligand>
        <name>Mg(2+)</name>
        <dbReference type="ChEBI" id="CHEBI:18420"/>
    </ligand>
</feature>
<feature type="active site" description="Proton donor" evidence="17">
    <location>
        <position position="511"/>
    </location>
</feature>
<reference evidence="24 25" key="1">
    <citation type="submission" date="2020-07" db="EMBL/GenBank/DDBJ databases">
        <title>Genomic Encyclopedia of Type Strains, Phase IV (KMG-IV): sequencing the most valuable type-strain genomes for metagenomic binning, comparative biology and taxonomic classification.</title>
        <authorList>
            <person name="Goeker M."/>
        </authorList>
    </citation>
    <scope>NUCLEOTIDE SEQUENCE [LARGE SCALE GENOMIC DNA]</scope>
    <source>
        <strain evidence="24 25">DSM 17721</strain>
    </source>
</reference>
<keyword evidence="25" id="KW-1185">Reference proteome</keyword>
<dbReference type="Pfam" id="PF05524">
    <property type="entry name" value="PEP-utilisers_N"/>
    <property type="match status" value="1"/>
</dbReference>
<evidence type="ECO:0000256" key="9">
    <source>
        <dbReference type="ARBA" id="ARBA00022597"/>
    </source>
</evidence>
<dbReference type="PROSITE" id="PS00742">
    <property type="entry name" value="PEP_ENZYMES_2"/>
    <property type="match status" value="1"/>
</dbReference>
<dbReference type="NCBIfam" id="TIGR01417">
    <property type="entry name" value="PTS_I_fam"/>
    <property type="match status" value="1"/>
</dbReference>
<keyword evidence="9 16" id="KW-0762">Sugar transport</keyword>
<dbReference type="PRINTS" id="PR01736">
    <property type="entry name" value="PHPHTRNFRASE"/>
</dbReference>
<evidence type="ECO:0000256" key="4">
    <source>
        <dbReference type="ARBA" id="ARBA00007837"/>
    </source>
</evidence>
<keyword evidence="13 16" id="KW-0418">Kinase</keyword>
<evidence type="ECO:0000313" key="25">
    <source>
        <dbReference type="Proteomes" id="UP000525298"/>
    </source>
</evidence>
<dbReference type="InterPro" id="IPR015813">
    <property type="entry name" value="Pyrv/PenolPyrv_kinase-like_dom"/>
</dbReference>
<dbReference type="InterPro" id="IPR050499">
    <property type="entry name" value="PEP-utilizing_PTS_enzyme"/>
</dbReference>
<dbReference type="Proteomes" id="UP000525298">
    <property type="component" value="Unassembled WGS sequence"/>
</dbReference>
<dbReference type="InterPro" id="IPR036618">
    <property type="entry name" value="PtsI_HPr-bd_sf"/>
</dbReference>
<dbReference type="RefSeq" id="WP_181552581.1">
    <property type="nucleotide sequence ID" value="NZ_JACDUS010000014.1"/>
</dbReference>
<dbReference type="InterPro" id="IPR018274">
    <property type="entry name" value="PEP_util_AS"/>
</dbReference>
<dbReference type="PIRSF" id="PIRSF000732">
    <property type="entry name" value="PTS_enzyme_I"/>
    <property type="match status" value="1"/>
</dbReference>
<keyword evidence="14 16" id="KW-0460">Magnesium</keyword>
<comment type="similarity">
    <text evidence="4 16">Belongs to the PEP-utilizing enzyme family.</text>
</comment>
<feature type="binding site" evidence="19">
    <location>
        <position position="440"/>
    </location>
    <ligand>
        <name>Mg(2+)</name>
        <dbReference type="ChEBI" id="CHEBI:18420"/>
    </ligand>
</feature>
<dbReference type="Pfam" id="PF02896">
    <property type="entry name" value="PEP-utilizers_C"/>
    <property type="match status" value="1"/>
</dbReference>
<evidence type="ECO:0000256" key="16">
    <source>
        <dbReference type="PIRNR" id="PIRNR000732"/>
    </source>
</evidence>
<feature type="domain" description="PEP-utilising enzyme mobile" evidence="21">
    <location>
        <begin position="162"/>
        <end position="234"/>
    </location>
</feature>
<dbReference type="GO" id="GO:0016301">
    <property type="term" value="F:kinase activity"/>
    <property type="evidence" value="ECO:0007669"/>
    <property type="project" value="UniProtKB-KW"/>
</dbReference>